<evidence type="ECO:0000256" key="4">
    <source>
        <dbReference type="ARBA" id="ARBA00022741"/>
    </source>
</evidence>
<evidence type="ECO:0000256" key="9">
    <source>
        <dbReference type="SAM" id="MobiDB-lite"/>
    </source>
</evidence>
<dbReference type="PROSITE" id="PS00108">
    <property type="entry name" value="PROTEIN_KINASE_ST"/>
    <property type="match status" value="1"/>
</dbReference>
<comment type="catalytic activity">
    <reaction evidence="8">
        <text>L-seryl-[protein] + ATP = O-phospho-L-seryl-[protein] + ADP + H(+)</text>
        <dbReference type="Rhea" id="RHEA:17989"/>
        <dbReference type="Rhea" id="RHEA-COMP:9863"/>
        <dbReference type="Rhea" id="RHEA-COMP:11604"/>
        <dbReference type="ChEBI" id="CHEBI:15378"/>
        <dbReference type="ChEBI" id="CHEBI:29999"/>
        <dbReference type="ChEBI" id="CHEBI:30616"/>
        <dbReference type="ChEBI" id="CHEBI:83421"/>
        <dbReference type="ChEBI" id="CHEBI:456216"/>
        <dbReference type="EC" id="2.7.11.1"/>
    </reaction>
</comment>
<evidence type="ECO:0000256" key="1">
    <source>
        <dbReference type="ARBA" id="ARBA00012513"/>
    </source>
</evidence>
<keyword evidence="2" id="KW-0723">Serine/threonine-protein kinase</keyword>
<dbReference type="InterPro" id="IPR011009">
    <property type="entry name" value="Kinase-like_dom_sf"/>
</dbReference>
<dbReference type="InterPro" id="IPR008271">
    <property type="entry name" value="Ser/Thr_kinase_AS"/>
</dbReference>
<dbReference type="EC" id="2.7.11.1" evidence="1"/>
<accession>A0A7S0X4I4</accession>
<comment type="catalytic activity">
    <reaction evidence="7">
        <text>L-threonyl-[protein] + ATP = O-phospho-L-threonyl-[protein] + ADP + H(+)</text>
        <dbReference type="Rhea" id="RHEA:46608"/>
        <dbReference type="Rhea" id="RHEA-COMP:11060"/>
        <dbReference type="Rhea" id="RHEA-COMP:11605"/>
        <dbReference type="ChEBI" id="CHEBI:15378"/>
        <dbReference type="ChEBI" id="CHEBI:30013"/>
        <dbReference type="ChEBI" id="CHEBI:30616"/>
        <dbReference type="ChEBI" id="CHEBI:61977"/>
        <dbReference type="ChEBI" id="CHEBI:456216"/>
        <dbReference type="EC" id="2.7.11.1"/>
    </reaction>
</comment>
<feature type="domain" description="Protein kinase" evidence="10">
    <location>
        <begin position="67"/>
        <end position="327"/>
    </location>
</feature>
<evidence type="ECO:0000256" key="3">
    <source>
        <dbReference type="ARBA" id="ARBA00022679"/>
    </source>
</evidence>
<protein>
    <recommendedName>
        <fullName evidence="1">non-specific serine/threonine protein kinase</fullName>
        <ecNumber evidence="1">2.7.11.1</ecNumber>
    </recommendedName>
</protein>
<dbReference type="EMBL" id="HBFC01007261">
    <property type="protein sequence ID" value="CAD8701418.1"/>
    <property type="molecule type" value="Transcribed_RNA"/>
</dbReference>
<proteinExistence type="predicted"/>
<dbReference type="Pfam" id="PF00069">
    <property type="entry name" value="Pkinase"/>
    <property type="match status" value="1"/>
</dbReference>
<feature type="compositionally biased region" description="Low complexity" evidence="9">
    <location>
        <begin position="29"/>
        <end position="41"/>
    </location>
</feature>
<keyword evidence="3" id="KW-0808">Transferase</keyword>
<keyword evidence="4" id="KW-0547">Nucleotide-binding</keyword>
<evidence type="ECO:0000256" key="2">
    <source>
        <dbReference type="ARBA" id="ARBA00022527"/>
    </source>
</evidence>
<evidence type="ECO:0000256" key="7">
    <source>
        <dbReference type="ARBA" id="ARBA00047899"/>
    </source>
</evidence>
<dbReference type="InterPro" id="IPR051131">
    <property type="entry name" value="NEK_Ser/Thr_kinase_NIMA"/>
</dbReference>
<keyword evidence="5" id="KW-0418">Kinase</keyword>
<dbReference type="InterPro" id="IPR000719">
    <property type="entry name" value="Prot_kinase_dom"/>
</dbReference>
<evidence type="ECO:0000256" key="6">
    <source>
        <dbReference type="ARBA" id="ARBA00022840"/>
    </source>
</evidence>
<keyword evidence="6" id="KW-0067">ATP-binding</keyword>
<dbReference type="AlphaFoldDB" id="A0A7S0X4I4"/>
<evidence type="ECO:0000259" key="10">
    <source>
        <dbReference type="PROSITE" id="PS50011"/>
    </source>
</evidence>
<evidence type="ECO:0000313" key="11">
    <source>
        <dbReference type="EMBL" id="CAD8701418.1"/>
    </source>
</evidence>
<feature type="region of interest" description="Disordered" evidence="9">
    <location>
        <begin position="1"/>
        <end position="41"/>
    </location>
</feature>
<gene>
    <name evidence="11" type="ORF">MANT1106_LOCUS4100</name>
</gene>
<dbReference type="SUPFAM" id="SSF56112">
    <property type="entry name" value="Protein kinase-like (PK-like)"/>
    <property type="match status" value="1"/>
</dbReference>
<evidence type="ECO:0000256" key="8">
    <source>
        <dbReference type="ARBA" id="ARBA00048679"/>
    </source>
</evidence>
<evidence type="ECO:0000256" key="5">
    <source>
        <dbReference type="ARBA" id="ARBA00022777"/>
    </source>
</evidence>
<dbReference type="GO" id="GO:0005524">
    <property type="term" value="F:ATP binding"/>
    <property type="evidence" value="ECO:0007669"/>
    <property type="project" value="UniProtKB-KW"/>
</dbReference>
<sequence length="425" mass="46132">MGQGGQADEAAMAAKPPRGLSPTRPGDDAASTPASVSSPTAATGTCEDYFNPVKITSSHMSKLRGRYDVGRAAGKGGYAVVYKGTRRCDGLTVAIKKVEIFEMSVKKRERCLQEVQLLGNLRHRAIIRMLDSFLDENVLIIVFEWAAGGDLKRLLKRHLHEGRLIEEAAVWSHFHQIVDAVAYMHGVRVMHRDVKPANVLVTSHGLKVADLGLGRHFSQETQEVNSKVGTPYYVSPEVVKGAPYDWSSDVWSLGCLLYELATLRSPFEMENANLYAVFRRISKAAYAPLPSARFSRPLLSLVRRMLCVEPEGRPSIGEVLQVCKAAVGEFDKIDLGPTRGVFAAAEGLADRLAVLQVESSRFKPKYRPGPDVFRGVHTTAFFTPAPAMATCHWTADASSALHGQSEAAAAASGSSVGGRSRGVRA</sequence>
<dbReference type="Gene3D" id="1.10.510.10">
    <property type="entry name" value="Transferase(Phosphotransferase) domain 1"/>
    <property type="match status" value="1"/>
</dbReference>
<dbReference type="PROSITE" id="PS50011">
    <property type="entry name" value="PROTEIN_KINASE_DOM"/>
    <property type="match status" value="1"/>
</dbReference>
<reference evidence="11" key="1">
    <citation type="submission" date="2021-01" db="EMBL/GenBank/DDBJ databases">
        <authorList>
            <person name="Corre E."/>
            <person name="Pelletier E."/>
            <person name="Niang G."/>
            <person name="Scheremetjew M."/>
            <person name="Finn R."/>
            <person name="Kale V."/>
            <person name="Holt S."/>
            <person name="Cochrane G."/>
            <person name="Meng A."/>
            <person name="Brown T."/>
            <person name="Cohen L."/>
        </authorList>
    </citation>
    <scope>NUCLEOTIDE SEQUENCE</scope>
    <source>
        <strain evidence="11">SL-175</strain>
    </source>
</reference>
<name>A0A7S0X4I4_9CHLO</name>
<dbReference type="PANTHER" id="PTHR44899">
    <property type="entry name" value="CAMK FAMILY PROTEIN KINASE"/>
    <property type="match status" value="1"/>
</dbReference>
<dbReference type="GO" id="GO:0004674">
    <property type="term" value="F:protein serine/threonine kinase activity"/>
    <property type="evidence" value="ECO:0007669"/>
    <property type="project" value="UniProtKB-KW"/>
</dbReference>
<dbReference type="SMART" id="SM00220">
    <property type="entry name" value="S_TKc"/>
    <property type="match status" value="1"/>
</dbReference>
<organism evidence="11">
    <name type="scientific">Mantoniella antarctica</name>
    <dbReference type="NCBI Taxonomy" id="81844"/>
    <lineage>
        <taxon>Eukaryota</taxon>
        <taxon>Viridiplantae</taxon>
        <taxon>Chlorophyta</taxon>
        <taxon>Mamiellophyceae</taxon>
        <taxon>Mamiellales</taxon>
        <taxon>Mamiellaceae</taxon>
        <taxon>Mantoniella</taxon>
    </lineage>
</organism>
<dbReference type="PANTHER" id="PTHR44899:SF3">
    <property type="entry name" value="SERINE_THREONINE-PROTEIN KINASE NEK1"/>
    <property type="match status" value="1"/>
</dbReference>